<dbReference type="InterPro" id="IPR013249">
    <property type="entry name" value="RNA_pol_sigma70_r4_t2"/>
</dbReference>
<dbReference type="SUPFAM" id="SSF88659">
    <property type="entry name" value="Sigma3 and sigma4 domains of RNA polymerase sigma factors"/>
    <property type="match status" value="1"/>
</dbReference>
<proteinExistence type="inferred from homology"/>
<dbReference type="PANTHER" id="PTHR43133:SF46">
    <property type="entry name" value="RNA POLYMERASE SIGMA-70 FACTOR ECF SUBFAMILY"/>
    <property type="match status" value="1"/>
</dbReference>
<dbReference type="RefSeq" id="WP_253236907.1">
    <property type="nucleotide sequence ID" value="NZ_JAMYJR010000009.1"/>
</dbReference>
<gene>
    <name evidence="7" type="ORF">M1L60_09220</name>
</gene>
<dbReference type="CDD" id="cd06171">
    <property type="entry name" value="Sigma70_r4"/>
    <property type="match status" value="1"/>
</dbReference>
<evidence type="ECO:0000256" key="4">
    <source>
        <dbReference type="ARBA" id="ARBA00023163"/>
    </source>
</evidence>
<dbReference type="SUPFAM" id="SSF88946">
    <property type="entry name" value="Sigma2 domain of RNA polymerase sigma factors"/>
    <property type="match status" value="1"/>
</dbReference>
<reference evidence="7 8" key="1">
    <citation type="submission" date="2022-06" db="EMBL/GenBank/DDBJ databases">
        <title>New Species of the Genus Actinoplanes, ActinopZanes ferrugineus.</title>
        <authorList>
            <person name="Ding P."/>
        </authorList>
    </citation>
    <scope>NUCLEOTIDE SEQUENCE [LARGE SCALE GENOMIC DNA]</scope>
    <source>
        <strain evidence="7 8">TRM88003</strain>
    </source>
</reference>
<evidence type="ECO:0000259" key="6">
    <source>
        <dbReference type="Pfam" id="PF08281"/>
    </source>
</evidence>
<comment type="similarity">
    <text evidence="1">Belongs to the sigma-70 factor family. ECF subfamily.</text>
</comment>
<evidence type="ECO:0000256" key="3">
    <source>
        <dbReference type="ARBA" id="ARBA00023082"/>
    </source>
</evidence>
<dbReference type="Proteomes" id="UP001523369">
    <property type="component" value="Unassembled WGS sequence"/>
</dbReference>
<dbReference type="EMBL" id="JAMYJR010000009">
    <property type="protein sequence ID" value="MCO8270774.1"/>
    <property type="molecule type" value="Genomic_DNA"/>
</dbReference>
<name>A0ABT1DIW3_9ACTN</name>
<keyword evidence="2" id="KW-0805">Transcription regulation</keyword>
<dbReference type="Pfam" id="PF04542">
    <property type="entry name" value="Sigma70_r2"/>
    <property type="match status" value="1"/>
</dbReference>
<dbReference type="InterPro" id="IPR039425">
    <property type="entry name" value="RNA_pol_sigma-70-like"/>
</dbReference>
<dbReference type="Gene3D" id="1.10.10.10">
    <property type="entry name" value="Winged helix-like DNA-binding domain superfamily/Winged helix DNA-binding domain"/>
    <property type="match status" value="1"/>
</dbReference>
<evidence type="ECO:0000313" key="8">
    <source>
        <dbReference type="Proteomes" id="UP001523369"/>
    </source>
</evidence>
<keyword evidence="4" id="KW-0804">Transcription</keyword>
<feature type="domain" description="RNA polymerase sigma-70 region 2" evidence="5">
    <location>
        <begin position="28"/>
        <end position="94"/>
    </location>
</feature>
<dbReference type="InterPro" id="IPR007627">
    <property type="entry name" value="RNA_pol_sigma70_r2"/>
</dbReference>
<sequence length="178" mass="19680">METSGSARADVELLDAIAERDRGALRELYERHAPWLRARLGRRCGDEGLVEEVLQDTFVEIWRKPGNYRGAGPVPAWVWGIGVRRLLSALRPRWPVPVPFLADPAPASSAEDQVLLRIEHGDLGGAVDGLSPELRAVIQAVVLDGLNSREAARLLRVPAATVRSRLMRARTQLREALL</sequence>
<evidence type="ECO:0000313" key="7">
    <source>
        <dbReference type="EMBL" id="MCO8270774.1"/>
    </source>
</evidence>
<dbReference type="Gene3D" id="1.10.1740.10">
    <property type="match status" value="1"/>
</dbReference>
<evidence type="ECO:0000256" key="2">
    <source>
        <dbReference type="ARBA" id="ARBA00023015"/>
    </source>
</evidence>
<dbReference type="Pfam" id="PF08281">
    <property type="entry name" value="Sigma70_r4_2"/>
    <property type="match status" value="1"/>
</dbReference>
<feature type="domain" description="RNA polymerase sigma factor 70 region 4 type 2" evidence="6">
    <location>
        <begin position="124"/>
        <end position="173"/>
    </location>
</feature>
<evidence type="ECO:0000256" key="1">
    <source>
        <dbReference type="ARBA" id="ARBA00010641"/>
    </source>
</evidence>
<comment type="caution">
    <text evidence="7">The sequence shown here is derived from an EMBL/GenBank/DDBJ whole genome shotgun (WGS) entry which is preliminary data.</text>
</comment>
<keyword evidence="8" id="KW-1185">Reference proteome</keyword>
<dbReference type="InterPro" id="IPR036388">
    <property type="entry name" value="WH-like_DNA-bd_sf"/>
</dbReference>
<dbReference type="PANTHER" id="PTHR43133">
    <property type="entry name" value="RNA POLYMERASE ECF-TYPE SIGMA FACTO"/>
    <property type="match status" value="1"/>
</dbReference>
<dbReference type="InterPro" id="IPR013325">
    <property type="entry name" value="RNA_pol_sigma_r2"/>
</dbReference>
<dbReference type="InterPro" id="IPR014284">
    <property type="entry name" value="RNA_pol_sigma-70_dom"/>
</dbReference>
<keyword evidence="3" id="KW-0731">Sigma factor</keyword>
<evidence type="ECO:0000259" key="5">
    <source>
        <dbReference type="Pfam" id="PF04542"/>
    </source>
</evidence>
<protein>
    <submittedName>
        <fullName evidence="7">Sigma-70 family RNA polymerase sigma factor</fullName>
    </submittedName>
</protein>
<dbReference type="NCBIfam" id="TIGR02937">
    <property type="entry name" value="sigma70-ECF"/>
    <property type="match status" value="1"/>
</dbReference>
<dbReference type="InterPro" id="IPR013324">
    <property type="entry name" value="RNA_pol_sigma_r3/r4-like"/>
</dbReference>
<accession>A0ABT1DIW3</accession>
<organism evidence="7 8">
    <name type="scientific">Paractinoplanes aksuensis</name>
    <dbReference type="NCBI Taxonomy" id="2939490"/>
    <lineage>
        <taxon>Bacteria</taxon>
        <taxon>Bacillati</taxon>
        <taxon>Actinomycetota</taxon>
        <taxon>Actinomycetes</taxon>
        <taxon>Micromonosporales</taxon>
        <taxon>Micromonosporaceae</taxon>
        <taxon>Paractinoplanes</taxon>
    </lineage>
</organism>